<comment type="caution">
    <text evidence="2">The sequence shown here is derived from an EMBL/GenBank/DDBJ whole genome shotgun (WGS) entry which is preliminary data.</text>
</comment>
<gene>
    <name evidence="2" type="ORF">A3D25_02980</name>
</gene>
<accession>A0A1F5KHD2</accession>
<dbReference type="EMBL" id="MFDD01000012">
    <property type="protein sequence ID" value="OGE40322.1"/>
    <property type="molecule type" value="Genomic_DNA"/>
</dbReference>
<dbReference type="Proteomes" id="UP000177328">
    <property type="component" value="Unassembled WGS sequence"/>
</dbReference>
<keyword evidence="1" id="KW-0812">Transmembrane</keyword>
<sequence length="276" mass="31258">MDIYFEIISLIVLVTLFVLLLRERKQHSEQEKSFLTQINQDSKESIARAESLISTATQKAEAVIEEAEKQGLNAQSAAKEGFKVFDEEYRKSFSEAITQAKQDLQKQLGSIDAELKSRYDESEKQYSAHLQALQTHTSELDTKIGEYMKTSVESLVGRFEGNLKLIQERALSSQEEAENTMKSKISDLLLNFEQSMSSFLSTSQEKSLEAVNLEVKSAKELIETYKSQQLALIDENIVAVLEKTLSLVLRSKLTLKDQVDLVFESLEKAKAEKFLV</sequence>
<keyword evidence="1" id="KW-1133">Transmembrane helix</keyword>
<proteinExistence type="predicted"/>
<dbReference type="AlphaFoldDB" id="A0A1F5KHD2"/>
<evidence type="ECO:0000313" key="3">
    <source>
        <dbReference type="Proteomes" id="UP000177328"/>
    </source>
</evidence>
<feature type="transmembrane region" description="Helical" evidence="1">
    <location>
        <begin position="6"/>
        <end position="22"/>
    </location>
</feature>
<evidence type="ECO:0000313" key="2">
    <source>
        <dbReference type="EMBL" id="OGE40322.1"/>
    </source>
</evidence>
<name>A0A1F5KHD2_9BACT</name>
<keyword evidence="1" id="KW-0472">Membrane</keyword>
<organism evidence="2 3">
    <name type="scientific">Candidatus Daviesbacteria bacterium RIFCSPHIGHO2_02_FULL_43_12</name>
    <dbReference type="NCBI Taxonomy" id="1797776"/>
    <lineage>
        <taxon>Bacteria</taxon>
        <taxon>Candidatus Daviesiibacteriota</taxon>
    </lineage>
</organism>
<reference evidence="2 3" key="1">
    <citation type="journal article" date="2016" name="Nat. Commun.">
        <title>Thousands of microbial genomes shed light on interconnected biogeochemical processes in an aquifer system.</title>
        <authorList>
            <person name="Anantharaman K."/>
            <person name="Brown C.T."/>
            <person name="Hug L.A."/>
            <person name="Sharon I."/>
            <person name="Castelle C.J."/>
            <person name="Probst A.J."/>
            <person name="Thomas B.C."/>
            <person name="Singh A."/>
            <person name="Wilkins M.J."/>
            <person name="Karaoz U."/>
            <person name="Brodie E.L."/>
            <person name="Williams K.H."/>
            <person name="Hubbard S.S."/>
            <person name="Banfield J.F."/>
        </authorList>
    </citation>
    <scope>NUCLEOTIDE SEQUENCE [LARGE SCALE GENOMIC DNA]</scope>
</reference>
<evidence type="ECO:0000256" key="1">
    <source>
        <dbReference type="SAM" id="Phobius"/>
    </source>
</evidence>
<protein>
    <submittedName>
        <fullName evidence="2">Uncharacterized protein</fullName>
    </submittedName>
</protein>